<keyword evidence="3" id="KW-0238">DNA-binding</keyword>
<dbReference type="Gene3D" id="2.20.25.80">
    <property type="entry name" value="WRKY domain"/>
    <property type="match status" value="1"/>
</dbReference>
<dbReference type="Proteomes" id="UP000623129">
    <property type="component" value="Unassembled WGS sequence"/>
</dbReference>
<evidence type="ECO:0000256" key="6">
    <source>
        <dbReference type="ARBA" id="ARBA00060850"/>
    </source>
</evidence>
<protein>
    <submittedName>
        <fullName evidence="9">Putative WRKY transcription factor 53</fullName>
    </submittedName>
</protein>
<dbReference type="InterPro" id="IPR044810">
    <property type="entry name" value="WRKY_plant"/>
</dbReference>
<keyword evidence="4" id="KW-0804">Transcription</keyword>
<dbReference type="PANTHER" id="PTHR32096">
    <property type="entry name" value="WRKY TRANSCRIPTION FACTOR 30-RELATED-RELATED"/>
    <property type="match status" value="1"/>
</dbReference>
<dbReference type="GO" id="GO:0010193">
    <property type="term" value="P:response to ozone"/>
    <property type="evidence" value="ECO:0007669"/>
    <property type="project" value="UniProtKB-ARBA"/>
</dbReference>
<dbReference type="InterPro" id="IPR003657">
    <property type="entry name" value="WRKY_dom"/>
</dbReference>
<keyword evidence="2" id="KW-0805">Transcription regulation</keyword>
<feature type="region of interest" description="Disordered" evidence="7">
    <location>
        <begin position="63"/>
        <end position="132"/>
    </location>
</feature>
<evidence type="ECO:0000256" key="3">
    <source>
        <dbReference type="ARBA" id="ARBA00023125"/>
    </source>
</evidence>
<keyword evidence="5" id="KW-0539">Nucleus</keyword>
<feature type="domain" description="WRKY" evidence="8">
    <location>
        <begin position="128"/>
        <end position="191"/>
    </location>
</feature>
<comment type="subcellular location">
    <subcellularLocation>
        <location evidence="1">Nucleus</location>
    </subcellularLocation>
</comment>
<dbReference type="PANTHER" id="PTHR32096:SF151">
    <property type="entry name" value="OS01G0656400 PROTEIN"/>
    <property type="match status" value="1"/>
</dbReference>
<dbReference type="Pfam" id="PF03106">
    <property type="entry name" value="WRKY"/>
    <property type="match status" value="1"/>
</dbReference>
<feature type="compositionally biased region" description="Basic and acidic residues" evidence="7">
    <location>
        <begin position="93"/>
        <end position="106"/>
    </location>
</feature>
<dbReference type="GO" id="GO:0000976">
    <property type="term" value="F:transcription cis-regulatory region binding"/>
    <property type="evidence" value="ECO:0007669"/>
    <property type="project" value="TreeGrafter"/>
</dbReference>
<sequence length="371" mass="40426">MESTDRGENQSMLLISELSFIQKLVTQLEAQLREPSISTIELSSIVTQLLSKTENSIFLANSCGSGSNRREPTSPLQSASASPASGMSHSAFRCHDDNDDNNTKKEVSKKRKTLPRWRSQVKVGSTGGVEGPLDDGHSWRKYGQKDILGAKHPRGYYRCTYRNSQGCQATKQVQRTDDNPTVFDVIYQGTHTCINKSNARPISNISCNNNNNNNNNKQMVESSHDQDYLDSLKATLTIKTKGLGPSGLAQQEAQQCNSLSFSFPSTPIESSHVATMTDNYFPSGGFLPSLANSSATSESNYFCLSPCAISGYDTGVGGFGLRKVDSDLTEVVSALSATTSTTNSPMGDIDPIFDGLDFDTNFQIDTSSFFY</sequence>
<evidence type="ECO:0000259" key="8">
    <source>
        <dbReference type="PROSITE" id="PS50811"/>
    </source>
</evidence>
<organism evidence="9 10">
    <name type="scientific">Carex littledalei</name>
    <dbReference type="NCBI Taxonomy" id="544730"/>
    <lineage>
        <taxon>Eukaryota</taxon>
        <taxon>Viridiplantae</taxon>
        <taxon>Streptophyta</taxon>
        <taxon>Embryophyta</taxon>
        <taxon>Tracheophyta</taxon>
        <taxon>Spermatophyta</taxon>
        <taxon>Magnoliopsida</taxon>
        <taxon>Liliopsida</taxon>
        <taxon>Poales</taxon>
        <taxon>Cyperaceae</taxon>
        <taxon>Cyperoideae</taxon>
        <taxon>Cariceae</taxon>
        <taxon>Carex</taxon>
        <taxon>Carex subgen. Euthyceras</taxon>
    </lineage>
</organism>
<dbReference type="GO" id="GO:0003700">
    <property type="term" value="F:DNA-binding transcription factor activity"/>
    <property type="evidence" value="ECO:0007669"/>
    <property type="project" value="InterPro"/>
</dbReference>
<dbReference type="GO" id="GO:0005634">
    <property type="term" value="C:nucleus"/>
    <property type="evidence" value="ECO:0007669"/>
    <property type="project" value="UniProtKB-SubCell"/>
</dbReference>
<accession>A0A833VLN5</accession>
<dbReference type="OrthoDB" id="1888929at2759"/>
<dbReference type="FunFam" id="2.20.25.80:FF:000009">
    <property type="entry name" value="WRKY transcription factor 53"/>
    <property type="match status" value="1"/>
</dbReference>
<dbReference type="SMART" id="SM00774">
    <property type="entry name" value="WRKY"/>
    <property type="match status" value="1"/>
</dbReference>
<dbReference type="EMBL" id="SWLB01000001">
    <property type="protein sequence ID" value="KAF3341951.1"/>
    <property type="molecule type" value="Genomic_DNA"/>
</dbReference>
<evidence type="ECO:0000256" key="1">
    <source>
        <dbReference type="ARBA" id="ARBA00004123"/>
    </source>
</evidence>
<evidence type="ECO:0000256" key="2">
    <source>
        <dbReference type="ARBA" id="ARBA00023015"/>
    </source>
</evidence>
<gene>
    <name evidence="9" type="ORF">FCM35_KLT00589</name>
</gene>
<evidence type="ECO:0000313" key="9">
    <source>
        <dbReference type="EMBL" id="KAF3341951.1"/>
    </source>
</evidence>
<evidence type="ECO:0000256" key="5">
    <source>
        <dbReference type="ARBA" id="ARBA00023242"/>
    </source>
</evidence>
<feature type="compositionally biased region" description="Low complexity" evidence="7">
    <location>
        <begin position="73"/>
        <end position="85"/>
    </location>
</feature>
<dbReference type="InterPro" id="IPR036576">
    <property type="entry name" value="WRKY_dom_sf"/>
</dbReference>
<evidence type="ECO:0000256" key="7">
    <source>
        <dbReference type="SAM" id="MobiDB-lite"/>
    </source>
</evidence>
<dbReference type="GO" id="GO:0009751">
    <property type="term" value="P:response to salicylic acid"/>
    <property type="evidence" value="ECO:0007669"/>
    <property type="project" value="UniProtKB-ARBA"/>
</dbReference>
<evidence type="ECO:0000256" key="4">
    <source>
        <dbReference type="ARBA" id="ARBA00023163"/>
    </source>
</evidence>
<comment type="caution">
    <text evidence="9">The sequence shown here is derived from an EMBL/GenBank/DDBJ whole genome shotgun (WGS) entry which is preliminary data.</text>
</comment>
<dbReference type="GO" id="GO:0042542">
    <property type="term" value="P:response to hydrogen peroxide"/>
    <property type="evidence" value="ECO:0007669"/>
    <property type="project" value="UniProtKB-ARBA"/>
</dbReference>
<evidence type="ECO:0000313" key="10">
    <source>
        <dbReference type="Proteomes" id="UP000623129"/>
    </source>
</evidence>
<dbReference type="PROSITE" id="PS50811">
    <property type="entry name" value="WRKY"/>
    <property type="match status" value="1"/>
</dbReference>
<keyword evidence="10" id="KW-1185">Reference proteome</keyword>
<proteinExistence type="inferred from homology"/>
<reference evidence="9" key="1">
    <citation type="submission" date="2020-01" db="EMBL/GenBank/DDBJ databases">
        <title>Genome sequence of Kobresia littledalei, the first chromosome-level genome in the family Cyperaceae.</title>
        <authorList>
            <person name="Qu G."/>
        </authorList>
    </citation>
    <scope>NUCLEOTIDE SEQUENCE</scope>
    <source>
        <strain evidence="9">C.B.Clarke</strain>
        <tissue evidence="9">Leaf</tissue>
    </source>
</reference>
<dbReference type="GO" id="GO:0010150">
    <property type="term" value="P:leaf senescence"/>
    <property type="evidence" value="ECO:0007669"/>
    <property type="project" value="UniProtKB-ARBA"/>
</dbReference>
<dbReference type="AlphaFoldDB" id="A0A833VLN5"/>
<dbReference type="SUPFAM" id="SSF118290">
    <property type="entry name" value="WRKY DNA-binding domain"/>
    <property type="match status" value="1"/>
</dbReference>
<name>A0A833VLN5_9POAL</name>
<comment type="similarity">
    <text evidence="6">Belongs to the WRKY group III family.</text>
</comment>